<evidence type="ECO:0000313" key="2">
    <source>
        <dbReference type="Proteomes" id="UP000250235"/>
    </source>
</evidence>
<keyword evidence="2" id="KW-1185">Reference proteome</keyword>
<gene>
    <name evidence="1" type="ORF">F511_29443</name>
</gene>
<dbReference type="Proteomes" id="UP000250235">
    <property type="component" value="Unassembled WGS sequence"/>
</dbReference>
<evidence type="ECO:0000313" key="1">
    <source>
        <dbReference type="EMBL" id="KZV52319.1"/>
    </source>
</evidence>
<dbReference type="AlphaFoldDB" id="A0A2Z7D1Y1"/>
<accession>A0A2Z7D1Y1</accession>
<sequence>MGLPSNTRDVTIRSPRCMHGYRISSDSRFTNGRCLIGIYVFKGPYCTLTTTNWFFQELSVIPRGSWRDVARRFTLIRWANPKLSRPPPFHNLTHAVGRRPPPPIAAARRPAIGLVPISFSRPRRRRLTRLSAERWPTVGRRFAHGGAICRWVLHAGGARWLLVLRNRCAKTRRDARRAPRISRPSARPCAACDLEAAAAAVRPLSGDVSGDIATTDFF</sequence>
<proteinExistence type="predicted"/>
<protein>
    <submittedName>
        <fullName evidence="1">Uncharacterized protein</fullName>
    </submittedName>
</protein>
<name>A0A2Z7D1Y1_9LAMI</name>
<dbReference type="EMBL" id="KQ991108">
    <property type="protein sequence ID" value="KZV52319.1"/>
    <property type="molecule type" value="Genomic_DNA"/>
</dbReference>
<reference evidence="1 2" key="1">
    <citation type="journal article" date="2015" name="Proc. Natl. Acad. Sci. U.S.A.">
        <title>The resurrection genome of Boea hygrometrica: A blueprint for survival of dehydration.</title>
        <authorList>
            <person name="Xiao L."/>
            <person name="Yang G."/>
            <person name="Zhang L."/>
            <person name="Yang X."/>
            <person name="Zhao S."/>
            <person name="Ji Z."/>
            <person name="Zhou Q."/>
            <person name="Hu M."/>
            <person name="Wang Y."/>
            <person name="Chen M."/>
            <person name="Xu Y."/>
            <person name="Jin H."/>
            <person name="Xiao X."/>
            <person name="Hu G."/>
            <person name="Bao F."/>
            <person name="Hu Y."/>
            <person name="Wan P."/>
            <person name="Li L."/>
            <person name="Deng X."/>
            <person name="Kuang T."/>
            <person name="Xiang C."/>
            <person name="Zhu J.K."/>
            <person name="Oliver M.J."/>
            <person name="He Y."/>
        </authorList>
    </citation>
    <scope>NUCLEOTIDE SEQUENCE [LARGE SCALE GENOMIC DNA]</scope>
    <source>
        <strain evidence="2">cv. XS01</strain>
    </source>
</reference>
<organism evidence="1 2">
    <name type="scientific">Dorcoceras hygrometricum</name>
    <dbReference type="NCBI Taxonomy" id="472368"/>
    <lineage>
        <taxon>Eukaryota</taxon>
        <taxon>Viridiplantae</taxon>
        <taxon>Streptophyta</taxon>
        <taxon>Embryophyta</taxon>
        <taxon>Tracheophyta</taxon>
        <taxon>Spermatophyta</taxon>
        <taxon>Magnoliopsida</taxon>
        <taxon>eudicotyledons</taxon>
        <taxon>Gunneridae</taxon>
        <taxon>Pentapetalae</taxon>
        <taxon>asterids</taxon>
        <taxon>lamiids</taxon>
        <taxon>Lamiales</taxon>
        <taxon>Gesneriaceae</taxon>
        <taxon>Didymocarpoideae</taxon>
        <taxon>Trichosporeae</taxon>
        <taxon>Loxocarpinae</taxon>
        <taxon>Dorcoceras</taxon>
    </lineage>
</organism>